<keyword evidence="9 10" id="KW-0998">Cell outer membrane</keyword>
<evidence type="ECO:0000313" key="14">
    <source>
        <dbReference type="EMBL" id="MDQ7916764.1"/>
    </source>
</evidence>
<evidence type="ECO:0000256" key="7">
    <source>
        <dbReference type="ARBA" id="ARBA00023136"/>
    </source>
</evidence>
<evidence type="ECO:0000256" key="5">
    <source>
        <dbReference type="ARBA" id="ARBA00022729"/>
    </source>
</evidence>
<sequence length="720" mass="82020">MENRFLLIILLLNLFNIQAQETEVKRGSNEKKKDSVKVNDLEEVILTGQYNSQSVKKSVFEVQVITEKDIQLMAGNNLADVLTQTLNMNIIPQAGEGRSGIQQFGFTSEYVKILVDNVPIVGDEGFGNAIDISQINLDDIQQIEIIEGAMGVQYGSNAVTGVVNIITKKSAKAKWQITPYIQEETIGSEYGLFDEGRHIQSLKVGHNFTDKLYANVLFTRNDFQGFLNQNQGKNYFNPEDENDGLRGYEWLPKEQNSIKTLINYRFKNFTVFYKFEYFTEETNKYNTNVLLNPNSATQTVNPTANDEIFNSDRFYHHLNATGKIKNQVNLNISASYQEQTKNIETFTYTIKSEEKSNIENYDYNTRKGFFSRGTFNNFFNKENFKLELGYETTLDEGSASGLSSQNVENRTQNNTLNSYSFFASSEIKPTTRLSLRPGARIITSSQFSPQYAVSLSGKYSFKDGYQLRTIIGTAPKTPTFEQLYFYMVDSNHNVQGNENLNPEYGKSIFLHFKKAFWLNDYELKYTPKLSAWYLDVKDKIDLIITNTSPLAYQYNNIDLYKTWGLSLRNTLKYKNLSATLGLAFSGESKVLNSSDVYNDDFLYAFQFNTNLSYPVPKWNTVFSTFFKVNGPQYQFVSSINDDGETEITRGKLDGYGWLNTSIKKTFHKDLDITIGARNVLDITEVNSSTGQGGTHSAASSSQLLGYGRSFFVKLLYHINF</sequence>
<evidence type="ECO:0000256" key="11">
    <source>
        <dbReference type="RuleBase" id="RU003357"/>
    </source>
</evidence>
<reference evidence="14 15" key="1">
    <citation type="submission" date="2023-08" db="EMBL/GenBank/DDBJ databases">
        <title>Mesonia sp. MT50, isolated from deep-sea sediment of the Mariana Trench.</title>
        <authorList>
            <person name="Fu H."/>
        </authorList>
    </citation>
    <scope>NUCLEOTIDE SEQUENCE [LARGE SCALE GENOMIC DNA]</scope>
    <source>
        <strain evidence="14 15">MT50</strain>
    </source>
</reference>
<dbReference type="PANTHER" id="PTHR30069">
    <property type="entry name" value="TONB-DEPENDENT OUTER MEMBRANE RECEPTOR"/>
    <property type="match status" value="1"/>
</dbReference>
<dbReference type="PANTHER" id="PTHR30069:SF29">
    <property type="entry name" value="HEMOGLOBIN AND HEMOGLOBIN-HAPTOGLOBIN-BINDING PROTEIN 1-RELATED"/>
    <property type="match status" value="1"/>
</dbReference>
<proteinExistence type="inferred from homology"/>
<comment type="similarity">
    <text evidence="10 11">Belongs to the TonB-dependent receptor family.</text>
</comment>
<dbReference type="EMBL" id="JAVHUL010000007">
    <property type="protein sequence ID" value="MDQ7916764.1"/>
    <property type="molecule type" value="Genomic_DNA"/>
</dbReference>
<dbReference type="InterPro" id="IPR036942">
    <property type="entry name" value="Beta-barrel_TonB_sf"/>
</dbReference>
<dbReference type="Gene3D" id="2.170.130.10">
    <property type="entry name" value="TonB-dependent receptor, plug domain"/>
    <property type="match status" value="1"/>
</dbReference>
<evidence type="ECO:0000256" key="3">
    <source>
        <dbReference type="ARBA" id="ARBA00022452"/>
    </source>
</evidence>
<keyword evidence="5" id="KW-0732">Signal</keyword>
<dbReference type="InterPro" id="IPR000531">
    <property type="entry name" value="Beta-barrel_TonB"/>
</dbReference>
<evidence type="ECO:0000259" key="13">
    <source>
        <dbReference type="Pfam" id="PF07715"/>
    </source>
</evidence>
<feature type="domain" description="TonB-dependent receptor plug" evidence="13">
    <location>
        <begin position="56"/>
        <end position="162"/>
    </location>
</feature>
<evidence type="ECO:0000256" key="8">
    <source>
        <dbReference type="ARBA" id="ARBA00023170"/>
    </source>
</evidence>
<organism evidence="14 15">
    <name type="scientific">Mesonia profundi</name>
    <dbReference type="NCBI Taxonomy" id="3070998"/>
    <lineage>
        <taxon>Bacteria</taxon>
        <taxon>Pseudomonadati</taxon>
        <taxon>Bacteroidota</taxon>
        <taxon>Flavobacteriia</taxon>
        <taxon>Flavobacteriales</taxon>
        <taxon>Flavobacteriaceae</taxon>
        <taxon>Mesonia</taxon>
    </lineage>
</organism>
<keyword evidence="8 14" id="KW-0675">Receptor</keyword>
<evidence type="ECO:0000256" key="9">
    <source>
        <dbReference type="ARBA" id="ARBA00023237"/>
    </source>
</evidence>
<dbReference type="RefSeq" id="WP_308863414.1">
    <property type="nucleotide sequence ID" value="NZ_JAVHUL010000007.1"/>
</dbReference>
<evidence type="ECO:0000256" key="1">
    <source>
        <dbReference type="ARBA" id="ARBA00004571"/>
    </source>
</evidence>
<keyword evidence="15" id="KW-1185">Reference proteome</keyword>
<comment type="subcellular location">
    <subcellularLocation>
        <location evidence="1 10">Cell outer membrane</location>
        <topology evidence="1 10">Multi-pass membrane protein</topology>
    </subcellularLocation>
</comment>
<evidence type="ECO:0000256" key="10">
    <source>
        <dbReference type="PROSITE-ProRule" id="PRU01360"/>
    </source>
</evidence>
<keyword evidence="4 10" id="KW-0812">Transmembrane</keyword>
<keyword evidence="7 10" id="KW-0472">Membrane</keyword>
<dbReference type="Pfam" id="PF07715">
    <property type="entry name" value="Plug"/>
    <property type="match status" value="1"/>
</dbReference>
<evidence type="ECO:0000313" key="15">
    <source>
        <dbReference type="Proteomes" id="UP001230915"/>
    </source>
</evidence>
<dbReference type="SUPFAM" id="SSF56935">
    <property type="entry name" value="Porins"/>
    <property type="match status" value="1"/>
</dbReference>
<dbReference type="PROSITE" id="PS52016">
    <property type="entry name" value="TONB_DEPENDENT_REC_3"/>
    <property type="match status" value="1"/>
</dbReference>
<dbReference type="Gene3D" id="2.40.170.20">
    <property type="entry name" value="TonB-dependent receptor, beta-barrel domain"/>
    <property type="match status" value="1"/>
</dbReference>
<keyword evidence="3 10" id="KW-1134">Transmembrane beta strand</keyword>
<dbReference type="InterPro" id="IPR037066">
    <property type="entry name" value="Plug_dom_sf"/>
</dbReference>
<dbReference type="InterPro" id="IPR012910">
    <property type="entry name" value="Plug_dom"/>
</dbReference>
<dbReference type="Pfam" id="PF00593">
    <property type="entry name" value="TonB_dep_Rec_b-barrel"/>
    <property type="match status" value="1"/>
</dbReference>
<comment type="caution">
    <text evidence="14">The sequence shown here is derived from an EMBL/GenBank/DDBJ whole genome shotgun (WGS) entry which is preliminary data.</text>
</comment>
<dbReference type="InterPro" id="IPR039426">
    <property type="entry name" value="TonB-dep_rcpt-like"/>
</dbReference>
<keyword evidence="2 10" id="KW-0813">Transport</keyword>
<accession>A0ABU1A1L5</accession>
<evidence type="ECO:0000256" key="2">
    <source>
        <dbReference type="ARBA" id="ARBA00022448"/>
    </source>
</evidence>
<gene>
    <name evidence="14" type="ORF">RBU60_04200</name>
</gene>
<evidence type="ECO:0000256" key="4">
    <source>
        <dbReference type="ARBA" id="ARBA00022692"/>
    </source>
</evidence>
<keyword evidence="6 11" id="KW-0798">TonB box</keyword>
<feature type="domain" description="TonB-dependent receptor-like beta-barrel" evidence="12">
    <location>
        <begin position="273"/>
        <end position="679"/>
    </location>
</feature>
<name>A0ABU1A1L5_9FLAO</name>
<dbReference type="Proteomes" id="UP001230915">
    <property type="component" value="Unassembled WGS sequence"/>
</dbReference>
<protein>
    <submittedName>
        <fullName evidence="14">TonB-dependent receptor</fullName>
    </submittedName>
</protein>
<evidence type="ECO:0000259" key="12">
    <source>
        <dbReference type="Pfam" id="PF00593"/>
    </source>
</evidence>
<evidence type="ECO:0000256" key="6">
    <source>
        <dbReference type="ARBA" id="ARBA00023077"/>
    </source>
</evidence>